<dbReference type="AlphaFoldDB" id="A0A0W7Z4N9"/>
<accession>A0A1V0BHG8</accession>
<evidence type="ECO:0000313" key="3">
    <source>
        <dbReference type="EMBL" id="KUF42139.1"/>
    </source>
</evidence>
<reference evidence="2 5" key="2">
    <citation type="submission" date="2017-03" db="EMBL/GenBank/DDBJ databases">
        <title>Rapid Whole Genome Sequencing of Comamonas kerstersii Causing Continuous ambulatory Peritoneal Dialysis-Associated Peritonitis.</title>
        <authorList>
            <person name="Zheng B."/>
        </authorList>
    </citation>
    <scope>NUCLEOTIDE SEQUENCE [LARGE SCALE GENOMIC DNA]</scope>
    <source>
        <strain evidence="2 5">8943</strain>
    </source>
</reference>
<feature type="transmembrane region" description="Helical" evidence="1">
    <location>
        <begin position="190"/>
        <end position="211"/>
    </location>
</feature>
<feature type="transmembrane region" description="Helical" evidence="1">
    <location>
        <begin position="262"/>
        <end position="282"/>
    </location>
</feature>
<organism evidence="3 4">
    <name type="scientific">Comamonas kerstersii</name>
    <dbReference type="NCBI Taxonomy" id="225992"/>
    <lineage>
        <taxon>Bacteria</taxon>
        <taxon>Pseudomonadati</taxon>
        <taxon>Pseudomonadota</taxon>
        <taxon>Betaproteobacteria</taxon>
        <taxon>Burkholderiales</taxon>
        <taxon>Comamonadaceae</taxon>
        <taxon>Comamonas</taxon>
    </lineage>
</organism>
<keyword evidence="1" id="KW-0472">Membrane</keyword>
<name>A0A0W7Z4N9_9BURK</name>
<feature type="transmembrane region" description="Helical" evidence="1">
    <location>
        <begin position="100"/>
        <end position="121"/>
    </location>
</feature>
<feature type="transmembrane region" description="Helical" evidence="1">
    <location>
        <begin position="156"/>
        <end position="178"/>
    </location>
</feature>
<dbReference type="GeneID" id="83040638"/>
<dbReference type="RefSeq" id="WP_054065789.1">
    <property type="nucleotide sequence ID" value="NZ_CATYED010000014.1"/>
</dbReference>
<dbReference type="Proteomes" id="UP000242792">
    <property type="component" value="Chromosome"/>
</dbReference>
<feature type="transmembrane region" description="Helical" evidence="1">
    <location>
        <begin position="231"/>
        <end position="250"/>
    </location>
</feature>
<proteinExistence type="predicted"/>
<evidence type="ECO:0000313" key="4">
    <source>
        <dbReference type="Proteomes" id="UP000053300"/>
    </source>
</evidence>
<gene>
    <name evidence="3" type="ORF">AS359_00420</name>
    <name evidence="2" type="ORF">B5M06_15115</name>
</gene>
<dbReference type="EMBL" id="LPXH01000017">
    <property type="protein sequence ID" value="KUF42139.1"/>
    <property type="molecule type" value="Genomic_DNA"/>
</dbReference>
<dbReference type="STRING" id="225992.B5M06_15115"/>
<keyword evidence="1" id="KW-0812">Transmembrane</keyword>
<evidence type="ECO:0000313" key="2">
    <source>
        <dbReference type="EMBL" id="AQZ99383.1"/>
    </source>
</evidence>
<reference evidence="3 4" key="1">
    <citation type="submission" date="2015-12" db="EMBL/GenBank/DDBJ databases">
        <title>Complete genome sequence of a multi-drug resistant strain Acidovorax sp. 12322-1.</title>
        <authorList>
            <person name="Ming D."/>
            <person name="Wang M."/>
            <person name="Hu S."/>
            <person name="Zhou Y."/>
            <person name="Jiang T."/>
        </authorList>
    </citation>
    <scope>NUCLEOTIDE SEQUENCE [LARGE SCALE GENOMIC DNA]</scope>
    <source>
        <strain evidence="3 4">12322-1</strain>
    </source>
</reference>
<evidence type="ECO:0000256" key="1">
    <source>
        <dbReference type="SAM" id="Phobius"/>
    </source>
</evidence>
<dbReference type="KEGG" id="cke:B5M06_15115"/>
<keyword evidence="1" id="KW-1133">Transmembrane helix</keyword>
<feature type="transmembrane region" description="Helical" evidence="1">
    <location>
        <begin position="73"/>
        <end position="94"/>
    </location>
</feature>
<dbReference type="Proteomes" id="UP000053300">
    <property type="component" value="Unassembled WGS sequence"/>
</dbReference>
<keyword evidence="4" id="KW-1185">Reference proteome</keyword>
<protein>
    <submittedName>
        <fullName evidence="3">Uncharacterized protein</fullName>
    </submittedName>
</protein>
<sequence>MSFRLDPSIHRSTLHGILQAGAGPFITFRSYQLAAGRRIIWKAREHRKGLLRAARAMEHLPVPLWKSRGYNRLMGGTFAVGSALFILGSVLSMLPQASAALLAWANVIFFMGSIPFTLAAYMQHFQAANTSSFTPDPEGQARHTRIQLLGWQPRDAGWLSTLTQFLGTLAFNVSTLSAVKLGSLWYLQDLLVWAPDMLGSVLFLVSAYLAFVEANHSFWRWRLKDLDWQIVFVNLVGCIAFMIAACTAFVPQQGQSSAVALFSNAQLMLGAVCFLIGALLAVREAKAADRV</sequence>
<accession>A0A0W7Z4N9</accession>
<dbReference type="OrthoDB" id="244933at2"/>
<evidence type="ECO:0000313" key="5">
    <source>
        <dbReference type="Proteomes" id="UP000242792"/>
    </source>
</evidence>
<dbReference type="EMBL" id="CP020121">
    <property type="protein sequence ID" value="AQZ99383.1"/>
    <property type="molecule type" value="Genomic_DNA"/>
</dbReference>